<dbReference type="AlphaFoldDB" id="S0K5Z1"/>
<dbReference type="Pfam" id="PF07702">
    <property type="entry name" value="UTRA"/>
    <property type="match status" value="1"/>
</dbReference>
<keyword evidence="1" id="KW-0805">Transcription regulation</keyword>
<dbReference type="OrthoDB" id="9816541at2"/>
<dbReference type="Pfam" id="PF00392">
    <property type="entry name" value="GntR"/>
    <property type="match status" value="1"/>
</dbReference>
<sequence length="238" mass="27986">MKIYELVYQEIENRILMGHYPAETYLPSENQLCKQFEASRDTIRKALARLTDHGYIKKVQGKGSFVLKKEQLRFPVSGLTSYKELKIAYGYPSDTIVEQLTKLKIDAQLALKTGFEENEEVWSILRSRKIDGQKIILDWDLIALEFVPELDTEIAKDSLYEYFEQTLGLEIAFAEKEITVDPIDIADRHYLDLNVQDTYVVAVNSRVFLKNLRQFQYTESHHRLDKFKFHDFARRHQL</sequence>
<dbReference type="SUPFAM" id="SSF64288">
    <property type="entry name" value="Chorismate lyase-like"/>
    <property type="match status" value="1"/>
</dbReference>
<dbReference type="STRING" id="1121865.OMW_01711"/>
<dbReference type="InterPro" id="IPR036390">
    <property type="entry name" value="WH_DNA-bd_sf"/>
</dbReference>
<evidence type="ECO:0000313" key="7">
    <source>
        <dbReference type="Proteomes" id="UP000014113"/>
    </source>
</evidence>
<dbReference type="InterPro" id="IPR012770">
    <property type="entry name" value="TreR"/>
</dbReference>
<dbReference type="GO" id="GO:0003700">
    <property type="term" value="F:DNA-binding transcription factor activity"/>
    <property type="evidence" value="ECO:0007669"/>
    <property type="project" value="UniProtKB-UniRule"/>
</dbReference>
<evidence type="ECO:0000256" key="4">
    <source>
        <dbReference type="NCBIfam" id="TIGR02404"/>
    </source>
</evidence>
<dbReference type="PANTHER" id="PTHR44846">
    <property type="entry name" value="MANNOSYL-D-GLYCERATE TRANSPORT/METABOLISM SYSTEM REPRESSOR MNGR-RELATED"/>
    <property type="match status" value="1"/>
</dbReference>
<dbReference type="InterPro" id="IPR036388">
    <property type="entry name" value="WH-like_DNA-bd_sf"/>
</dbReference>
<evidence type="ECO:0000313" key="6">
    <source>
        <dbReference type="EMBL" id="EOW83907.1"/>
    </source>
</evidence>
<dbReference type="PATRIC" id="fig|1121865.3.peg.1654"/>
<evidence type="ECO:0000259" key="5">
    <source>
        <dbReference type="PROSITE" id="PS50949"/>
    </source>
</evidence>
<dbReference type="Proteomes" id="UP000014113">
    <property type="component" value="Unassembled WGS sequence"/>
</dbReference>
<dbReference type="SMART" id="SM00345">
    <property type="entry name" value="HTH_GNTR"/>
    <property type="match status" value="1"/>
</dbReference>
<dbReference type="Gene3D" id="1.10.10.10">
    <property type="entry name" value="Winged helix-like DNA-binding domain superfamily/Winged helix DNA-binding domain"/>
    <property type="match status" value="1"/>
</dbReference>
<dbReference type="PROSITE" id="PS50949">
    <property type="entry name" value="HTH_GNTR"/>
    <property type="match status" value="1"/>
</dbReference>
<reference evidence="6 7" key="1">
    <citation type="submission" date="2013-03" db="EMBL/GenBank/DDBJ databases">
        <title>The Genome Sequence of Enterococcus columbae ATCC_51263 (PacBio/Illumina hybrid assembly).</title>
        <authorList>
            <consortium name="The Broad Institute Genomics Platform"/>
            <consortium name="The Broad Institute Genome Sequencing Center for Infectious Disease"/>
            <person name="Earl A."/>
            <person name="Russ C."/>
            <person name="Gilmore M."/>
            <person name="Surin D."/>
            <person name="Walker B."/>
            <person name="Young S."/>
            <person name="Zeng Q."/>
            <person name="Gargeya S."/>
            <person name="Fitzgerald M."/>
            <person name="Haas B."/>
            <person name="Abouelleil A."/>
            <person name="Allen A.W."/>
            <person name="Alvarado L."/>
            <person name="Arachchi H.M."/>
            <person name="Berlin A.M."/>
            <person name="Chapman S.B."/>
            <person name="Gainer-Dewar J."/>
            <person name="Goldberg J."/>
            <person name="Griggs A."/>
            <person name="Gujja S."/>
            <person name="Hansen M."/>
            <person name="Howarth C."/>
            <person name="Imamovic A."/>
            <person name="Ireland A."/>
            <person name="Larimer J."/>
            <person name="McCowan C."/>
            <person name="Murphy C."/>
            <person name="Pearson M."/>
            <person name="Poon T.W."/>
            <person name="Priest M."/>
            <person name="Roberts A."/>
            <person name="Saif S."/>
            <person name="Shea T."/>
            <person name="Sisk P."/>
            <person name="Sykes S."/>
            <person name="Wortman J."/>
            <person name="Nusbaum C."/>
            <person name="Birren B."/>
        </authorList>
    </citation>
    <scope>NUCLEOTIDE SEQUENCE [LARGE SCALE GENOMIC DNA]</scope>
    <source>
        <strain evidence="6 7">ATCC 51263</strain>
    </source>
</reference>
<evidence type="ECO:0000256" key="3">
    <source>
        <dbReference type="ARBA" id="ARBA00023163"/>
    </source>
</evidence>
<dbReference type="Gene3D" id="3.40.1410.10">
    <property type="entry name" value="Chorismate lyase-like"/>
    <property type="match status" value="1"/>
</dbReference>
<keyword evidence="7" id="KW-1185">Reference proteome</keyword>
<dbReference type="PRINTS" id="PR00035">
    <property type="entry name" value="HTHGNTR"/>
</dbReference>
<dbReference type="InterPro" id="IPR050679">
    <property type="entry name" value="Bact_HTH_transcr_reg"/>
</dbReference>
<feature type="domain" description="HTH gntR-type" evidence="5">
    <location>
        <begin position="1"/>
        <end position="69"/>
    </location>
</feature>
<dbReference type="SMART" id="SM00866">
    <property type="entry name" value="UTRA"/>
    <property type="match status" value="1"/>
</dbReference>
<proteinExistence type="predicted"/>
<accession>S0K5Z1</accession>
<dbReference type="NCBIfam" id="TIGR02404">
    <property type="entry name" value="trehalos_R_Bsub"/>
    <property type="match status" value="1"/>
</dbReference>
<dbReference type="PANTHER" id="PTHR44846:SF12">
    <property type="entry name" value="HTH-TYPE TRANSCRIPTIONAL REGULATOR TRER"/>
    <property type="match status" value="1"/>
</dbReference>
<protein>
    <recommendedName>
        <fullName evidence="4">Trehalose operon repressor</fullName>
    </recommendedName>
</protein>
<keyword evidence="3" id="KW-0804">Transcription</keyword>
<gene>
    <name evidence="6" type="ORF">I568_01354</name>
</gene>
<dbReference type="GO" id="GO:0003677">
    <property type="term" value="F:DNA binding"/>
    <property type="evidence" value="ECO:0007669"/>
    <property type="project" value="UniProtKB-UniRule"/>
</dbReference>
<dbReference type="InterPro" id="IPR028978">
    <property type="entry name" value="Chorismate_lyase_/UTRA_dom_sf"/>
</dbReference>
<evidence type="ECO:0000256" key="1">
    <source>
        <dbReference type="ARBA" id="ARBA00023015"/>
    </source>
</evidence>
<dbReference type="CDD" id="cd07377">
    <property type="entry name" value="WHTH_GntR"/>
    <property type="match status" value="1"/>
</dbReference>
<comment type="caution">
    <text evidence="6">The sequence shown here is derived from an EMBL/GenBank/DDBJ whole genome shotgun (WGS) entry which is preliminary data.</text>
</comment>
<name>S0K5Z1_9ENTE</name>
<evidence type="ECO:0000256" key="2">
    <source>
        <dbReference type="ARBA" id="ARBA00023125"/>
    </source>
</evidence>
<dbReference type="InterPro" id="IPR011663">
    <property type="entry name" value="UTRA"/>
</dbReference>
<dbReference type="GO" id="GO:0045892">
    <property type="term" value="P:negative regulation of DNA-templated transcription"/>
    <property type="evidence" value="ECO:0007669"/>
    <property type="project" value="TreeGrafter"/>
</dbReference>
<keyword evidence="2" id="KW-0238">DNA-binding</keyword>
<dbReference type="EMBL" id="ASWJ01000006">
    <property type="protein sequence ID" value="EOW83907.1"/>
    <property type="molecule type" value="Genomic_DNA"/>
</dbReference>
<organism evidence="6 7">
    <name type="scientific">Enterococcus columbae DSM 7374 = ATCC 51263</name>
    <dbReference type="NCBI Taxonomy" id="1121865"/>
    <lineage>
        <taxon>Bacteria</taxon>
        <taxon>Bacillati</taxon>
        <taxon>Bacillota</taxon>
        <taxon>Bacilli</taxon>
        <taxon>Lactobacillales</taxon>
        <taxon>Enterococcaceae</taxon>
        <taxon>Enterococcus</taxon>
    </lineage>
</organism>
<dbReference type="RefSeq" id="WP_016183820.1">
    <property type="nucleotide sequence ID" value="NZ_JXKI01000003.1"/>
</dbReference>
<dbReference type="InterPro" id="IPR000524">
    <property type="entry name" value="Tscrpt_reg_HTH_GntR"/>
</dbReference>
<dbReference type="SUPFAM" id="SSF46785">
    <property type="entry name" value="Winged helix' DNA-binding domain"/>
    <property type="match status" value="1"/>
</dbReference>
<dbReference type="eggNOG" id="COG2188">
    <property type="taxonomic scope" value="Bacteria"/>
</dbReference>